<dbReference type="RefSeq" id="WP_345925324.1">
    <property type="nucleotide sequence ID" value="NZ_JBDIVF010000002.1"/>
</dbReference>
<gene>
    <name evidence="4" type="ORF">ABVT11_06770</name>
</gene>
<dbReference type="Proteomes" id="UP001548590">
    <property type="component" value="Unassembled WGS sequence"/>
</dbReference>
<evidence type="ECO:0000313" key="5">
    <source>
        <dbReference type="Proteomes" id="UP001548590"/>
    </source>
</evidence>
<evidence type="ECO:0000256" key="1">
    <source>
        <dbReference type="ARBA" id="ARBA00006432"/>
    </source>
</evidence>
<dbReference type="Pfam" id="PF00501">
    <property type="entry name" value="AMP-binding"/>
    <property type="match status" value="1"/>
</dbReference>
<comment type="similarity">
    <text evidence="1">Belongs to the ATP-dependent AMP-binding enzyme family.</text>
</comment>
<dbReference type="InterPro" id="IPR002123">
    <property type="entry name" value="Plipid/glycerol_acylTrfase"/>
</dbReference>
<dbReference type="Pfam" id="PF01553">
    <property type="entry name" value="Acyltransferase"/>
    <property type="match status" value="1"/>
</dbReference>
<protein>
    <submittedName>
        <fullName evidence="4">AMP-binding protein</fullName>
    </submittedName>
</protein>
<reference evidence="4 5" key="1">
    <citation type="submission" date="2024-07" db="EMBL/GenBank/DDBJ databases">
        <title>Uliginosibacterium paludis KCTC:42655.</title>
        <authorList>
            <person name="Kim M.K."/>
        </authorList>
    </citation>
    <scope>NUCLEOTIDE SEQUENCE [LARGE SCALE GENOMIC DNA]</scope>
    <source>
        <strain evidence="4 5">KCTC 42655</strain>
    </source>
</reference>
<dbReference type="CDD" id="cd07989">
    <property type="entry name" value="LPLAT_AGPAT-like"/>
    <property type="match status" value="1"/>
</dbReference>
<evidence type="ECO:0000256" key="2">
    <source>
        <dbReference type="ARBA" id="ARBA00022598"/>
    </source>
</evidence>
<dbReference type="InterPro" id="IPR000873">
    <property type="entry name" value="AMP-dep_synth/lig_dom"/>
</dbReference>
<dbReference type="PANTHER" id="PTHR43201">
    <property type="entry name" value="ACYL-COA SYNTHETASE"/>
    <property type="match status" value="1"/>
</dbReference>
<dbReference type="Gene3D" id="3.40.50.12780">
    <property type="entry name" value="N-terminal domain of ligase-like"/>
    <property type="match status" value="1"/>
</dbReference>
<accession>A0ABV2CNQ8</accession>
<keyword evidence="5" id="KW-1185">Reference proteome</keyword>
<dbReference type="SUPFAM" id="SSF69593">
    <property type="entry name" value="Glycerol-3-phosphate (1)-acyltransferase"/>
    <property type="match status" value="1"/>
</dbReference>
<name>A0ABV2CNQ8_9RHOO</name>
<proteinExistence type="inferred from homology"/>
<evidence type="ECO:0000259" key="3">
    <source>
        <dbReference type="SMART" id="SM00563"/>
    </source>
</evidence>
<dbReference type="InterPro" id="IPR042099">
    <property type="entry name" value="ANL_N_sf"/>
</dbReference>
<feature type="domain" description="Phospholipid/glycerol acyltransferase" evidence="3">
    <location>
        <begin position="33"/>
        <end position="144"/>
    </location>
</feature>
<evidence type="ECO:0000313" key="4">
    <source>
        <dbReference type="EMBL" id="MET1489525.1"/>
    </source>
</evidence>
<sequence>MLQPVLKALLRLMFRLVFRVRVHGNPDIRADRLLIVANHESFLDELLLGLFLPQRPVIVVYASATHNRLFRFFALGLVDYLAIDPNNPLELKAVIRLLETGRPVLIFPEGRVTTTGNLMKTYDGPGFIAAKAGATILPVRIEGAARSHFSLVKGRFPRTLFPRIRLFVQEPTRIENEKVSHSEQHHLAAESMHRVMTGLMFAGRSEQTLYAALLEAARLQGRNWRFLGDVERVDYSYNDLLRSALIFGRKLDARLAKDERAGLLLPNSASLLALLFGLSAFRHPPVLLNPAADCELLRTGAAGAGLRTIITTRSLTTQPGFAAKLAALGGIELILIEDLHETVSLGDHLWWLLWAKARARHVVPQGRPEDPALVMFTAGSGSRCKGVVLSHRAILSNVSQLRSVLDFSSNDVIINALPLNSPFGLTCGALIPLLCGARLFLYPSAQHYRVIPEMSYTAPCSILFGSNTFLAHYGENARPFDLHGLRYVIAGTAPVSDTVRQLWFEKFGVRIFEGYGTAETAPVISINTPMACRLGSVGQFLPSLRHRLMPLAGVVPIHGGRCGQLHVAGPNLMDGYLAGMDTPPAATAIPDEAGWHDTGDIVEIDPDGFVYLRGRARLELRLGDSQVCLGVLEMILDENRPAGRHAVVSDEATPPSLTVFSTDPMLDHEAAMAHFGAAGLTPPPEAIKVVTIDEIPLETASNKPDYGILRRNTELINGQTSHSG</sequence>
<dbReference type="EMBL" id="JBEWLZ010000003">
    <property type="protein sequence ID" value="MET1489525.1"/>
    <property type="molecule type" value="Genomic_DNA"/>
</dbReference>
<dbReference type="SUPFAM" id="SSF56801">
    <property type="entry name" value="Acetyl-CoA synthetase-like"/>
    <property type="match status" value="1"/>
</dbReference>
<keyword evidence="2" id="KW-0436">Ligase</keyword>
<comment type="caution">
    <text evidence="4">The sequence shown here is derived from an EMBL/GenBank/DDBJ whole genome shotgun (WGS) entry which is preliminary data.</text>
</comment>
<dbReference type="PANTHER" id="PTHR43201:SF5">
    <property type="entry name" value="MEDIUM-CHAIN ACYL-COA LIGASE ACSF2, MITOCHONDRIAL"/>
    <property type="match status" value="1"/>
</dbReference>
<dbReference type="SMART" id="SM00563">
    <property type="entry name" value="PlsC"/>
    <property type="match status" value="1"/>
</dbReference>
<organism evidence="4 5">
    <name type="scientific">Uliginosibacterium paludis</name>
    <dbReference type="NCBI Taxonomy" id="1615952"/>
    <lineage>
        <taxon>Bacteria</taxon>
        <taxon>Pseudomonadati</taxon>
        <taxon>Pseudomonadota</taxon>
        <taxon>Betaproteobacteria</taxon>
        <taxon>Rhodocyclales</taxon>
        <taxon>Zoogloeaceae</taxon>
        <taxon>Uliginosibacterium</taxon>
    </lineage>
</organism>